<evidence type="ECO:0000313" key="12">
    <source>
        <dbReference type="Proteomes" id="UP000315648"/>
    </source>
</evidence>
<dbReference type="GO" id="GO:0004373">
    <property type="term" value="F:alpha-1,4-glucan glucosyltransferase (UDP-glucose donor) activity"/>
    <property type="evidence" value="ECO:0007669"/>
    <property type="project" value="InterPro"/>
</dbReference>
<dbReference type="OrthoDB" id="9808590at2"/>
<organism evidence="11 12">
    <name type="scientific">Rariglobus hedericola</name>
    <dbReference type="NCBI Taxonomy" id="2597822"/>
    <lineage>
        <taxon>Bacteria</taxon>
        <taxon>Pseudomonadati</taxon>
        <taxon>Verrucomicrobiota</taxon>
        <taxon>Opitutia</taxon>
        <taxon>Opitutales</taxon>
        <taxon>Opitutaceae</taxon>
        <taxon>Rariglobus</taxon>
    </lineage>
</organism>
<protein>
    <recommendedName>
        <fullName evidence="8">Glycogen synthase</fullName>
        <ecNumber evidence="8">2.4.1.21</ecNumber>
    </recommendedName>
    <alternativeName>
        <fullName evidence="8">Starch [bacterial glycogen] synthase</fullName>
    </alternativeName>
</protein>
<accession>A0A556QIV7</accession>
<evidence type="ECO:0000256" key="8">
    <source>
        <dbReference type="HAMAP-Rule" id="MF_00484"/>
    </source>
</evidence>
<dbReference type="InterPro" id="IPR001296">
    <property type="entry name" value="Glyco_trans_1"/>
</dbReference>
<comment type="pathway">
    <text evidence="3 8">Glycan biosynthesis; glycogen biosynthesis.</text>
</comment>
<evidence type="ECO:0000313" key="11">
    <source>
        <dbReference type="EMBL" id="TSJ76567.1"/>
    </source>
</evidence>
<evidence type="ECO:0000256" key="2">
    <source>
        <dbReference type="ARBA" id="ARBA00002764"/>
    </source>
</evidence>
<feature type="binding site" evidence="8">
    <location>
        <position position="36"/>
    </location>
    <ligand>
        <name>ADP-alpha-D-glucose</name>
        <dbReference type="ChEBI" id="CHEBI:57498"/>
    </ligand>
</feature>
<dbReference type="InterPro" id="IPR013534">
    <property type="entry name" value="Starch_synth_cat_dom"/>
</dbReference>
<comment type="function">
    <text evidence="2 8">Synthesizes alpha-1,4-glucan chains using ADP-glucose.</text>
</comment>
<dbReference type="UniPathway" id="UPA00164"/>
<evidence type="ECO:0000256" key="6">
    <source>
        <dbReference type="ARBA" id="ARBA00022679"/>
    </source>
</evidence>
<dbReference type="SUPFAM" id="SSF53756">
    <property type="entry name" value="UDP-Glycosyltransferase/glycogen phosphorylase"/>
    <property type="match status" value="1"/>
</dbReference>
<sequence>MHANNSLGNATPIGFLLRVRPLRILFVTPEVEPFVKVGGLADMTGALPKELAALGHDVRIVCPAYGSVKSHGPRTARAEPLGVDVGSEAQWARTWEATLPGTAVPVYLLEHDGYFARPEVYAGPGGSHTDNDLRFAFLCRGALSLCQQLDWIPDVVHGHDWTTGLLPVYLNTTLKNTPLGRIASVFTIHNLEHQGYADRRVLDFARLPASEFRADSVESTGAVNMLKAGLYHSTKLTTVSPTYAEEIKTPAGGWGLDDVLRFRAGDLVGILNGIDTAAWNPATDKYLPTHYSATTLAGKAADKRALQARLGLAQDPHVAVFGVVARFVQQKGLDLLAEALPHIMGRMHVQFAILGSGDPGLEHTFRWAAGQFPGRVGVNIGYDNELSHLIQGGSDCFVMPSRSEPCGLTQMYAMRYGTVPLARATGGLIDTIEQYTEGSGKGTGFLFTDATAPALYNTVGWACATYYDRPAEFTRLRLNGMAKDFSWKTSAAHYVEVYRWAAEQRTGEKLV</sequence>
<evidence type="ECO:0000256" key="7">
    <source>
        <dbReference type="ARBA" id="ARBA00023056"/>
    </source>
</evidence>
<evidence type="ECO:0000256" key="5">
    <source>
        <dbReference type="ARBA" id="ARBA00022676"/>
    </source>
</evidence>
<dbReference type="PANTHER" id="PTHR45825">
    <property type="entry name" value="GRANULE-BOUND STARCH SYNTHASE 1, CHLOROPLASTIC/AMYLOPLASTIC"/>
    <property type="match status" value="1"/>
</dbReference>
<comment type="caution">
    <text evidence="11">The sequence shown here is derived from an EMBL/GenBank/DDBJ whole genome shotgun (WGS) entry which is preliminary data.</text>
</comment>
<evidence type="ECO:0000256" key="4">
    <source>
        <dbReference type="ARBA" id="ARBA00010281"/>
    </source>
</evidence>
<evidence type="ECO:0000256" key="1">
    <source>
        <dbReference type="ARBA" id="ARBA00001478"/>
    </source>
</evidence>
<comment type="similarity">
    <text evidence="4 8">Belongs to the glycosyltransferase 1 family. Bacterial/plant glycogen synthase subfamily.</text>
</comment>
<dbReference type="HAMAP" id="MF_00484">
    <property type="entry name" value="Glycogen_synth"/>
    <property type="match status" value="1"/>
</dbReference>
<dbReference type="EMBL" id="VMBG01000002">
    <property type="protein sequence ID" value="TSJ76567.1"/>
    <property type="molecule type" value="Genomic_DNA"/>
</dbReference>
<dbReference type="Pfam" id="PF08323">
    <property type="entry name" value="Glyco_transf_5"/>
    <property type="match status" value="1"/>
</dbReference>
<evidence type="ECO:0000259" key="9">
    <source>
        <dbReference type="Pfam" id="PF00534"/>
    </source>
</evidence>
<dbReference type="PANTHER" id="PTHR45825:SF11">
    <property type="entry name" value="ALPHA AMYLASE DOMAIN-CONTAINING PROTEIN"/>
    <property type="match status" value="1"/>
</dbReference>
<reference evidence="11 12" key="1">
    <citation type="submission" date="2019-07" db="EMBL/GenBank/DDBJ databases">
        <title>Description of 53C-WASEF.</title>
        <authorList>
            <person name="Pitt A."/>
            <person name="Hahn M.W."/>
        </authorList>
    </citation>
    <scope>NUCLEOTIDE SEQUENCE [LARGE SCALE GENOMIC DNA]</scope>
    <source>
        <strain evidence="11 12">53C-WASEF</strain>
    </source>
</reference>
<dbReference type="Gene3D" id="3.40.50.2000">
    <property type="entry name" value="Glycogen Phosphorylase B"/>
    <property type="match status" value="2"/>
</dbReference>
<gene>
    <name evidence="8 11" type="primary">glgA</name>
    <name evidence="11" type="ORF">FPL22_10575</name>
</gene>
<comment type="catalytic activity">
    <reaction evidence="1 8">
        <text>[(1-&gt;4)-alpha-D-glucosyl](n) + ADP-alpha-D-glucose = [(1-&gt;4)-alpha-D-glucosyl](n+1) + ADP + H(+)</text>
        <dbReference type="Rhea" id="RHEA:18189"/>
        <dbReference type="Rhea" id="RHEA-COMP:9584"/>
        <dbReference type="Rhea" id="RHEA-COMP:9587"/>
        <dbReference type="ChEBI" id="CHEBI:15378"/>
        <dbReference type="ChEBI" id="CHEBI:15444"/>
        <dbReference type="ChEBI" id="CHEBI:57498"/>
        <dbReference type="ChEBI" id="CHEBI:456216"/>
        <dbReference type="EC" id="2.4.1.21"/>
    </reaction>
</comment>
<dbReference type="Pfam" id="PF00534">
    <property type="entry name" value="Glycos_transf_1"/>
    <property type="match status" value="1"/>
</dbReference>
<name>A0A556QIV7_9BACT</name>
<proteinExistence type="inferred from homology"/>
<dbReference type="InterPro" id="IPR011835">
    <property type="entry name" value="GS/SS"/>
</dbReference>
<dbReference type="GO" id="GO:0009011">
    <property type="term" value="F:alpha-1,4-glucan glucosyltransferase (ADP-glucose donor) activity"/>
    <property type="evidence" value="ECO:0007669"/>
    <property type="project" value="UniProtKB-UniRule"/>
</dbReference>
<dbReference type="CDD" id="cd03791">
    <property type="entry name" value="GT5_Glycogen_synthase_DULL1-like"/>
    <property type="match status" value="1"/>
</dbReference>
<feature type="domain" description="Glycosyl transferase family 1" evidence="9">
    <location>
        <begin position="319"/>
        <end position="454"/>
    </location>
</feature>
<dbReference type="Proteomes" id="UP000315648">
    <property type="component" value="Unassembled WGS sequence"/>
</dbReference>
<dbReference type="GO" id="GO:0005978">
    <property type="term" value="P:glycogen biosynthetic process"/>
    <property type="evidence" value="ECO:0007669"/>
    <property type="project" value="UniProtKB-UniRule"/>
</dbReference>
<keyword evidence="7 8" id="KW-0320">Glycogen biosynthesis</keyword>
<evidence type="ECO:0000256" key="3">
    <source>
        <dbReference type="ARBA" id="ARBA00004964"/>
    </source>
</evidence>
<keyword evidence="5 8" id="KW-0328">Glycosyltransferase</keyword>
<keyword evidence="6 8" id="KW-0808">Transferase</keyword>
<feature type="domain" description="Starch synthase catalytic" evidence="10">
    <location>
        <begin position="23"/>
        <end position="261"/>
    </location>
</feature>
<dbReference type="GO" id="GO:0005829">
    <property type="term" value="C:cytosol"/>
    <property type="evidence" value="ECO:0007669"/>
    <property type="project" value="TreeGrafter"/>
</dbReference>
<keyword evidence="12" id="KW-1185">Reference proteome</keyword>
<dbReference type="AlphaFoldDB" id="A0A556QIV7"/>
<dbReference type="EC" id="2.4.1.21" evidence="8"/>
<dbReference type="NCBIfam" id="TIGR02095">
    <property type="entry name" value="glgA"/>
    <property type="match status" value="1"/>
</dbReference>
<evidence type="ECO:0000259" key="10">
    <source>
        <dbReference type="Pfam" id="PF08323"/>
    </source>
</evidence>
<dbReference type="NCBIfam" id="NF001899">
    <property type="entry name" value="PRK00654.1-2"/>
    <property type="match status" value="1"/>
</dbReference>